<keyword evidence="9" id="KW-1185">Reference proteome</keyword>
<evidence type="ECO:0000256" key="2">
    <source>
        <dbReference type="ARBA" id="ARBA00007526"/>
    </source>
</evidence>
<evidence type="ECO:0000256" key="3">
    <source>
        <dbReference type="ARBA" id="ARBA00023015"/>
    </source>
</evidence>
<dbReference type="InterPro" id="IPR038566">
    <property type="entry name" value="Mediator_Med6_sf"/>
</dbReference>
<comment type="subcellular location">
    <subcellularLocation>
        <location evidence="1 6">Nucleus</location>
    </subcellularLocation>
</comment>
<dbReference type="Proteomes" id="UP001530400">
    <property type="component" value="Unassembled WGS sequence"/>
</dbReference>
<evidence type="ECO:0000256" key="6">
    <source>
        <dbReference type="RuleBase" id="RU364143"/>
    </source>
</evidence>
<evidence type="ECO:0000313" key="8">
    <source>
        <dbReference type="EMBL" id="KAL3773049.1"/>
    </source>
</evidence>
<comment type="caution">
    <text evidence="8">The sequence shown here is derived from an EMBL/GenBank/DDBJ whole genome shotgun (WGS) entry which is preliminary data.</text>
</comment>
<gene>
    <name evidence="6" type="primary">MED6</name>
    <name evidence="8" type="ORF">ACHAWO_004208</name>
</gene>
<comment type="function">
    <text evidence="6">Component of the Mediator complex, a coactivator involved in the regulated transcription of nearly all RNA polymerase II-dependent genes. Mediator functions as a bridge to convey information from gene-specific regulatory proteins to the basal RNA polymerase II transcription machinery. Mediator is recruited to promoters by direct interactions with regulatory proteins and serves as a scaffold for the assembly of a functional preinitiation complex with RNA polymerase II and the general transcription factors.</text>
</comment>
<keyword evidence="3 6" id="KW-0805">Transcription regulation</keyword>
<dbReference type="PANTHER" id="PTHR13104">
    <property type="entry name" value="MED-6-RELATED"/>
    <property type="match status" value="1"/>
</dbReference>
<dbReference type="Gene3D" id="3.10.450.580">
    <property type="entry name" value="Mediator complex, subunit Med6"/>
    <property type="match status" value="1"/>
</dbReference>
<reference evidence="8 9" key="1">
    <citation type="submission" date="2024-10" db="EMBL/GenBank/DDBJ databases">
        <title>Updated reference genomes for cyclostephanoid diatoms.</title>
        <authorList>
            <person name="Roberts W.R."/>
            <person name="Alverson A.J."/>
        </authorList>
    </citation>
    <scope>NUCLEOTIDE SEQUENCE [LARGE SCALE GENOMIC DNA]</scope>
    <source>
        <strain evidence="8 9">AJA010-31</strain>
    </source>
</reference>
<evidence type="ECO:0000256" key="4">
    <source>
        <dbReference type="ARBA" id="ARBA00023163"/>
    </source>
</evidence>
<keyword evidence="5 6" id="KW-0539">Nucleus</keyword>
<evidence type="ECO:0000256" key="1">
    <source>
        <dbReference type="ARBA" id="ARBA00004123"/>
    </source>
</evidence>
<keyword evidence="6" id="KW-0010">Activator</keyword>
<proteinExistence type="inferred from homology"/>
<comment type="similarity">
    <text evidence="2 6">Belongs to the Mediator complex subunit 6 family.</text>
</comment>
<evidence type="ECO:0000256" key="7">
    <source>
        <dbReference type="SAM" id="MobiDB-lite"/>
    </source>
</evidence>
<dbReference type="AlphaFoldDB" id="A0ABD3NAG3"/>
<accession>A0ABD3NAG3</accession>
<evidence type="ECO:0000313" key="9">
    <source>
        <dbReference type="Proteomes" id="UP001530400"/>
    </source>
</evidence>
<keyword evidence="4 6" id="KW-0804">Transcription</keyword>
<name>A0ABD3NAG3_9STRA</name>
<dbReference type="InterPro" id="IPR007018">
    <property type="entry name" value="Mediator_Med6"/>
</dbReference>
<sequence>MSETASFVDPVFLARFGLHRANAIDYFLHPLNPFRTKAKTSNEVLNMQGIGIGTLCQWGTGVRPGPLTLEDGEEEYRLALGRLNGEQYELLPMPKEVEGMTPQQLSALFTIRHVHRSGANQTKVLGIYYILEGVIYKCPTVRGLMKAHVARTLEGLSSACDALSVCARYDPSGGYSWRFGPQADEEEDDDDVLLYEQERRRRKWRRVLDNRRPGERTEEEEERIRASESIDRILSRLSKSDVVVKGKPRS</sequence>
<dbReference type="GO" id="GO:0005634">
    <property type="term" value="C:nucleus"/>
    <property type="evidence" value="ECO:0007669"/>
    <property type="project" value="UniProtKB-SubCell"/>
</dbReference>
<protein>
    <recommendedName>
        <fullName evidence="6">Mediator of RNA polymerase II transcription subunit 6</fullName>
    </recommendedName>
    <alternativeName>
        <fullName evidence="6">Mediator complex subunit 6</fullName>
    </alternativeName>
</protein>
<evidence type="ECO:0000256" key="5">
    <source>
        <dbReference type="ARBA" id="ARBA00023242"/>
    </source>
</evidence>
<dbReference type="Pfam" id="PF04934">
    <property type="entry name" value="Med6"/>
    <property type="match status" value="1"/>
</dbReference>
<feature type="region of interest" description="Disordered" evidence="7">
    <location>
        <begin position="206"/>
        <end position="226"/>
    </location>
</feature>
<organism evidence="8 9">
    <name type="scientific">Cyclotella atomus</name>
    <dbReference type="NCBI Taxonomy" id="382360"/>
    <lineage>
        <taxon>Eukaryota</taxon>
        <taxon>Sar</taxon>
        <taxon>Stramenopiles</taxon>
        <taxon>Ochrophyta</taxon>
        <taxon>Bacillariophyta</taxon>
        <taxon>Coscinodiscophyceae</taxon>
        <taxon>Thalassiosirophycidae</taxon>
        <taxon>Stephanodiscales</taxon>
        <taxon>Stephanodiscaceae</taxon>
        <taxon>Cyclotella</taxon>
    </lineage>
</organism>
<dbReference type="EMBL" id="JALLPJ020001250">
    <property type="protein sequence ID" value="KAL3773049.1"/>
    <property type="molecule type" value="Genomic_DNA"/>
</dbReference>
<comment type="subunit">
    <text evidence="6">Component of the Mediator complex.</text>
</comment>